<evidence type="ECO:0000256" key="2">
    <source>
        <dbReference type="SAM" id="SignalP"/>
    </source>
</evidence>
<dbReference type="SUPFAM" id="SSF48452">
    <property type="entry name" value="TPR-like"/>
    <property type="match status" value="1"/>
</dbReference>
<evidence type="ECO:0008006" key="7">
    <source>
        <dbReference type="Google" id="ProtNLM"/>
    </source>
</evidence>
<dbReference type="SUPFAM" id="SSF53167">
    <property type="entry name" value="Purine and uridine phosphorylases"/>
    <property type="match status" value="1"/>
</dbReference>
<comment type="caution">
    <text evidence="5">The sequence shown here is derived from an EMBL/GenBank/DDBJ whole genome shotgun (WGS) entry which is preliminary data.</text>
</comment>
<feature type="signal peptide" evidence="2">
    <location>
        <begin position="1"/>
        <end position="29"/>
    </location>
</feature>
<accession>A0AAE0HHZ9</accession>
<keyword evidence="6" id="KW-1185">Reference proteome</keyword>
<dbReference type="InterPro" id="IPR002182">
    <property type="entry name" value="NB-ARC"/>
</dbReference>
<evidence type="ECO:0000313" key="6">
    <source>
        <dbReference type="Proteomes" id="UP001278766"/>
    </source>
</evidence>
<dbReference type="InterPro" id="IPR035994">
    <property type="entry name" value="Nucleoside_phosphorylase_sf"/>
</dbReference>
<evidence type="ECO:0000313" key="5">
    <source>
        <dbReference type="EMBL" id="KAK3296654.1"/>
    </source>
</evidence>
<dbReference type="GeneID" id="87840309"/>
<reference evidence="5" key="1">
    <citation type="journal article" date="2023" name="Mol. Phylogenet. Evol.">
        <title>Genome-scale phylogeny and comparative genomics of the fungal order Sordariales.</title>
        <authorList>
            <person name="Hensen N."/>
            <person name="Bonometti L."/>
            <person name="Westerberg I."/>
            <person name="Brannstrom I.O."/>
            <person name="Guillou S."/>
            <person name="Cros-Aarteil S."/>
            <person name="Calhoun S."/>
            <person name="Haridas S."/>
            <person name="Kuo A."/>
            <person name="Mondo S."/>
            <person name="Pangilinan J."/>
            <person name="Riley R."/>
            <person name="LaButti K."/>
            <person name="Andreopoulos B."/>
            <person name="Lipzen A."/>
            <person name="Chen C."/>
            <person name="Yan M."/>
            <person name="Daum C."/>
            <person name="Ng V."/>
            <person name="Clum A."/>
            <person name="Steindorff A."/>
            <person name="Ohm R.A."/>
            <person name="Martin F."/>
            <person name="Silar P."/>
            <person name="Natvig D.O."/>
            <person name="Lalanne C."/>
            <person name="Gautier V."/>
            <person name="Ament-Velasquez S.L."/>
            <person name="Kruys A."/>
            <person name="Hutchinson M.I."/>
            <person name="Powell A.J."/>
            <person name="Barry K."/>
            <person name="Miller A.N."/>
            <person name="Grigoriev I.V."/>
            <person name="Debuchy R."/>
            <person name="Gladieux P."/>
            <person name="Hiltunen Thoren M."/>
            <person name="Johannesson H."/>
        </authorList>
    </citation>
    <scope>NUCLEOTIDE SEQUENCE</scope>
    <source>
        <strain evidence="5">CBS 168.71</strain>
    </source>
</reference>
<dbReference type="Pfam" id="PF00931">
    <property type="entry name" value="NB-ARC"/>
    <property type="match status" value="1"/>
</dbReference>
<keyword evidence="2" id="KW-0732">Signal</keyword>
<feature type="domain" description="Nucleoside phosphorylase" evidence="4">
    <location>
        <begin position="14"/>
        <end position="336"/>
    </location>
</feature>
<feature type="region of interest" description="Disordered" evidence="1">
    <location>
        <begin position="736"/>
        <end position="755"/>
    </location>
</feature>
<dbReference type="PANTHER" id="PTHR46082">
    <property type="entry name" value="ATP/GTP-BINDING PROTEIN-RELATED"/>
    <property type="match status" value="1"/>
</dbReference>
<feature type="domain" description="NB-ARC" evidence="3">
    <location>
        <begin position="385"/>
        <end position="536"/>
    </location>
</feature>
<sequence length="1236" mass="138313">MEHPRPSCREHFHVAIVCALALEFDAAWSQLDEVWDNEPGGSAFGKLPGDTNIYVNGRIRQHNVVLVLLSNGMGKVNAAHVTNNLRFSYPNVRITLLVGICGGVPKSEDDEILLGDVVISSSLVQYDFGRQYPDGFRRKGSLNKLNPEILGILGMLKTNHKDLTRKRAVSSLRELQQREPKYAFPRAAQDKLFQPKYRHKHQGSPDCECRDHGNELDPVCEKAIESTCEEVGCEDGFLVQRSRLEQRVENADGTAFDPAIHVGAVASGDTVMKSATRRDKIAEKEGIIAFEMEAAGIWEHQPCLVIKGVCDYADSHKNKKFQDYTAATAASVAKALLMLYTPAEKTGPTAIKLFAPKWTVQFPQDPDFVDQAEISTWLKDMFNLPGVRVALLGLGGIGKSQLAIQFAYAVRDKSHVFWVNATTRSTLEESYRSIAQKLGLEPPDDSLKSINRCVSDWLSDERNGRWTVVLDNFDDSSVLTDDDPRLTKILPETSNGFTLVTSRTLMAAEKLVGNSKHIYHVTAMREEVAMELFQSKLKEPCGKGEAQEVVRLLGNIPLAISQAAAFINRPNSQASVGGYAEKLRSTDTQNKLLEWEHDDGRRYQGASTSVLGTWTVTFNQIQRERSSAAHLLSLMSFFSPQSIPGWALKNWYESDPSELPCFTNRDVLPSYASDVLSFVSAGRNYLNRPLKADEKTHQPWGRWAGTDLDRGGNLPTQSKKPRFSSISRALKSDWWSSKSGSRSVGDTASTSAVGPGEEFERDLETLLGYSLVMPTASEGVFKMHPLVRDCTQTWISRSGNIGEWKKRFLVAAYVNIDAFKDRNRLQQGLGIHFDPLAEEPEDAPTARLWFGLAWSIHWTWQETGIDSTPLANKMIAVGERLLGPADRFTLTSMDLKARSLVAGREYGTAEAVYKDLLQRAETANQQNSYVMQESRLAYARMLTYIGRLDDSERLARGIVEDRMRVLGPKNDDTLWSLGNHASALTKMGRFEEACGIVKGLLQEDWTDREEFVHEVTMNCIAGIALSMSSHDPAKEVEPLLREMADFVERDPKTCTWFPYVIQGPFHLALSQCLEKQGKKYEATKAGNIGIELMANVIPMPSLQPPTLLASLLDEMDENGERRETLLQSVIENLRSENATLDYAFCWGMVNIGRRLSMQDRDDEALQLLDAICNHLDGHSAYGSAHKVTTLARLFSRHFKDTWSEKRRNARREESRSQSMSTCMDSNAETLRDLTLN</sequence>
<reference evidence="5" key="2">
    <citation type="submission" date="2023-06" db="EMBL/GenBank/DDBJ databases">
        <authorList>
            <consortium name="Lawrence Berkeley National Laboratory"/>
            <person name="Haridas S."/>
            <person name="Hensen N."/>
            <person name="Bonometti L."/>
            <person name="Westerberg I."/>
            <person name="Brannstrom I.O."/>
            <person name="Guillou S."/>
            <person name="Cros-Aarteil S."/>
            <person name="Calhoun S."/>
            <person name="Kuo A."/>
            <person name="Mondo S."/>
            <person name="Pangilinan J."/>
            <person name="Riley R."/>
            <person name="Labutti K."/>
            <person name="Andreopoulos B."/>
            <person name="Lipzen A."/>
            <person name="Chen C."/>
            <person name="Yanf M."/>
            <person name="Daum C."/>
            <person name="Ng V."/>
            <person name="Clum A."/>
            <person name="Steindorff A."/>
            <person name="Ohm R."/>
            <person name="Martin F."/>
            <person name="Silar P."/>
            <person name="Natvig D."/>
            <person name="Lalanne C."/>
            <person name="Gautier V."/>
            <person name="Ament-Velasquez S.L."/>
            <person name="Kruys A."/>
            <person name="Hutchinson M.I."/>
            <person name="Powell A.J."/>
            <person name="Barry K."/>
            <person name="Miller A.N."/>
            <person name="Grigoriev I.V."/>
            <person name="Debuchy R."/>
            <person name="Gladieux P."/>
            <person name="Thoren M.H."/>
            <person name="Johannesson H."/>
        </authorList>
    </citation>
    <scope>NUCLEOTIDE SEQUENCE</scope>
    <source>
        <strain evidence="5">CBS 168.71</strain>
    </source>
</reference>
<evidence type="ECO:0000256" key="1">
    <source>
        <dbReference type="SAM" id="MobiDB-lite"/>
    </source>
</evidence>
<dbReference type="Gene3D" id="3.40.50.1580">
    <property type="entry name" value="Nucleoside phosphorylase domain"/>
    <property type="match status" value="1"/>
</dbReference>
<dbReference type="Gene3D" id="3.40.50.300">
    <property type="entry name" value="P-loop containing nucleotide triphosphate hydrolases"/>
    <property type="match status" value="1"/>
</dbReference>
<dbReference type="RefSeq" id="XP_062660168.1">
    <property type="nucleotide sequence ID" value="XM_062803361.1"/>
</dbReference>
<dbReference type="GO" id="GO:0003824">
    <property type="term" value="F:catalytic activity"/>
    <property type="evidence" value="ECO:0007669"/>
    <property type="project" value="InterPro"/>
</dbReference>
<feature type="chain" id="PRO_5042061147" description="Nucleoside phosphorylase domain-containing protein" evidence="2">
    <location>
        <begin position="30"/>
        <end position="1236"/>
    </location>
</feature>
<dbReference type="Gene3D" id="1.25.40.10">
    <property type="entry name" value="Tetratricopeptide repeat domain"/>
    <property type="match status" value="1"/>
</dbReference>
<dbReference type="EMBL" id="JAUEPN010000003">
    <property type="protein sequence ID" value="KAK3296654.1"/>
    <property type="molecule type" value="Genomic_DNA"/>
</dbReference>
<gene>
    <name evidence="5" type="ORF">B0H64DRAFT_389870</name>
</gene>
<dbReference type="GO" id="GO:0043531">
    <property type="term" value="F:ADP binding"/>
    <property type="evidence" value="ECO:0007669"/>
    <property type="project" value="InterPro"/>
</dbReference>
<dbReference type="InterPro" id="IPR011990">
    <property type="entry name" value="TPR-like_helical_dom_sf"/>
</dbReference>
<evidence type="ECO:0000259" key="3">
    <source>
        <dbReference type="Pfam" id="PF00931"/>
    </source>
</evidence>
<dbReference type="Pfam" id="PF01048">
    <property type="entry name" value="PNP_UDP_1"/>
    <property type="match status" value="1"/>
</dbReference>
<protein>
    <recommendedName>
        <fullName evidence="7">Nucleoside phosphorylase domain-containing protein</fullName>
    </recommendedName>
</protein>
<dbReference type="GO" id="GO:0009116">
    <property type="term" value="P:nucleoside metabolic process"/>
    <property type="evidence" value="ECO:0007669"/>
    <property type="project" value="InterPro"/>
</dbReference>
<dbReference type="Proteomes" id="UP001278766">
    <property type="component" value="Unassembled WGS sequence"/>
</dbReference>
<organism evidence="5 6">
    <name type="scientific">Chaetomium fimeti</name>
    <dbReference type="NCBI Taxonomy" id="1854472"/>
    <lineage>
        <taxon>Eukaryota</taxon>
        <taxon>Fungi</taxon>
        <taxon>Dikarya</taxon>
        <taxon>Ascomycota</taxon>
        <taxon>Pezizomycotina</taxon>
        <taxon>Sordariomycetes</taxon>
        <taxon>Sordariomycetidae</taxon>
        <taxon>Sordariales</taxon>
        <taxon>Chaetomiaceae</taxon>
        <taxon>Chaetomium</taxon>
    </lineage>
</organism>
<dbReference type="SUPFAM" id="SSF52540">
    <property type="entry name" value="P-loop containing nucleoside triphosphate hydrolases"/>
    <property type="match status" value="1"/>
</dbReference>
<dbReference type="InterPro" id="IPR027417">
    <property type="entry name" value="P-loop_NTPase"/>
</dbReference>
<evidence type="ECO:0000259" key="4">
    <source>
        <dbReference type="Pfam" id="PF01048"/>
    </source>
</evidence>
<dbReference type="AlphaFoldDB" id="A0AAE0HHZ9"/>
<feature type="compositionally biased region" description="Low complexity" evidence="1">
    <location>
        <begin position="736"/>
        <end position="746"/>
    </location>
</feature>
<dbReference type="InterPro" id="IPR000845">
    <property type="entry name" value="Nucleoside_phosphorylase_d"/>
</dbReference>
<proteinExistence type="predicted"/>
<name>A0AAE0HHZ9_9PEZI</name>
<dbReference type="PANTHER" id="PTHR46082:SF6">
    <property type="entry name" value="AAA+ ATPASE DOMAIN-CONTAINING PROTEIN-RELATED"/>
    <property type="match status" value="1"/>
</dbReference>
<dbReference type="InterPro" id="IPR053137">
    <property type="entry name" value="NLR-like"/>
</dbReference>